<dbReference type="EMBL" id="CACVKT020003309">
    <property type="protein sequence ID" value="CAC5382975.1"/>
    <property type="molecule type" value="Genomic_DNA"/>
</dbReference>
<dbReference type="PANTHER" id="PTHR25462">
    <property type="entry name" value="BONUS, ISOFORM C-RELATED"/>
    <property type="match status" value="1"/>
</dbReference>
<dbReference type="OrthoDB" id="6089064at2759"/>
<sequence>MAFSQSIRRAQIPKPCELCETDTNIKWKCVQCNKLMCEKCKKIHLNVQTSIKHDIVDVKSSAKQEMEHIIITDNIPCQIHKKKKKLHCMFCRTCDHLVCPECITASHNKHDLDSIDTVCNGRREKLKELEFKFSEKLTLCEIEDSKVRDFKAKYAQFSAEFVQKINQQEKFILDEVRKYAKALREQLESEKQRIEKSITEKEKHTEEVKEALLKKQGNIREVLESKQAAQVFSAYSEFSEKEISDVSFKTFPDETKDFNPTTNENIKIISNFFGSLHMTKLPKGSPQVNLVVTMSYTTDFNMVDRILIQDDKTAWICNDEIPTLHQINIDDKITTVKDISVKIYDMSLTANNDILMSSVDSTDVSLLTTKTGEIKHFLSVSPLITIGIHVTKHNEIILGVKERGDIYNLTDESCREVLILGMDGE</sequence>
<feature type="domain" description="B box-type" evidence="3">
    <location>
        <begin position="16"/>
        <end position="58"/>
    </location>
</feature>
<dbReference type="GO" id="GO:0008270">
    <property type="term" value="F:zinc ion binding"/>
    <property type="evidence" value="ECO:0007669"/>
    <property type="project" value="UniProtKB-KW"/>
</dbReference>
<dbReference type="InterPro" id="IPR047153">
    <property type="entry name" value="TRIM45/56/19-like"/>
</dbReference>
<keyword evidence="1" id="KW-0863">Zinc-finger</keyword>
<dbReference type="PROSITE" id="PS50119">
    <property type="entry name" value="ZF_BBOX"/>
    <property type="match status" value="2"/>
</dbReference>
<evidence type="ECO:0000256" key="1">
    <source>
        <dbReference type="PROSITE-ProRule" id="PRU00024"/>
    </source>
</evidence>
<feature type="coiled-coil region" evidence="2">
    <location>
        <begin position="173"/>
        <end position="214"/>
    </location>
</feature>
<evidence type="ECO:0000259" key="3">
    <source>
        <dbReference type="PROSITE" id="PS50119"/>
    </source>
</evidence>
<dbReference type="Proteomes" id="UP000507470">
    <property type="component" value="Unassembled WGS sequence"/>
</dbReference>
<evidence type="ECO:0000313" key="4">
    <source>
        <dbReference type="EMBL" id="CAC5382975.1"/>
    </source>
</evidence>
<dbReference type="SUPFAM" id="SSF57845">
    <property type="entry name" value="B-box zinc-binding domain"/>
    <property type="match status" value="1"/>
</dbReference>
<keyword evidence="2" id="KW-0175">Coiled coil</keyword>
<dbReference type="AlphaFoldDB" id="A0A6J8BG95"/>
<keyword evidence="5" id="KW-1185">Reference proteome</keyword>
<evidence type="ECO:0000256" key="2">
    <source>
        <dbReference type="SAM" id="Coils"/>
    </source>
</evidence>
<proteinExistence type="predicted"/>
<reference evidence="4 5" key="1">
    <citation type="submission" date="2020-06" db="EMBL/GenBank/DDBJ databases">
        <authorList>
            <person name="Li R."/>
            <person name="Bekaert M."/>
        </authorList>
    </citation>
    <scope>NUCLEOTIDE SEQUENCE [LARGE SCALE GENOMIC DNA]</scope>
    <source>
        <strain evidence="5">wild</strain>
    </source>
</reference>
<dbReference type="GO" id="GO:0061630">
    <property type="term" value="F:ubiquitin protein ligase activity"/>
    <property type="evidence" value="ECO:0007669"/>
    <property type="project" value="TreeGrafter"/>
</dbReference>
<dbReference type="CDD" id="cd19757">
    <property type="entry name" value="Bbox1"/>
    <property type="match status" value="1"/>
</dbReference>
<name>A0A6J8BG95_MYTCO</name>
<organism evidence="4 5">
    <name type="scientific">Mytilus coruscus</name>
    <name type="common">Sea mussel</name>
    <dbReference type="NCBI Taxonomy" id="42192"/>
    <lineage>
        <taxon>Eukaryota</taxon>
        <taxon>Metazoa</taxon>
        <taxon>Spiralia</taxon>
        <taxon>Lophotrochozoa</taxon>
        <taxon>Mollusca</taxon>
        <taxon>Bivalvia</taxon>
        <taxon>Autobranchia</taxon>
        <taxon>Pteriomorphia</taxon>
        <taxon>Mytilida</taxon>
        <taxon>Mytiloidea</taxon>
        <taxon>Mytilidae</taxon>
        <taxon>Mytilinae</taxon>
        <taxon>Mytilus</taxon>
    </lineage>
</organism>
<protein>
    <recommendedName>
        <fullName evidence="3">B box-type domain-containing protein</fullName>
    </recommendedName>
</protein>
<keyword evidence="1" id="KW-0479">Metal-binding</keyword>
<gene>
    <name evidence="4" type="ORF">MCOR_18763</name>
</gene>
<dbReference type="Gene3D" id="3.30.160.60">
    <property type="entry name" value="Classic Zinc Finger"/>
    <property type="match status" value="1"/>
</dbReference>
<accession>A0A6J8BG95</accession>
<dbReference type="PANTHER" id="PTHR25462:SF296">
    <property type="entry name" value="MEIOTIC P26, ISOFORM F"/>
    <property type="match status" value="1"/>
</dbReference>
<evidence type="ECO:0000313" key="5">
    <source>
        <dbReference type="Proteomes" id="UP000507470"/>
    </source>
</evidence>
<feature type="domain" description="B box-type" evidence="3">
    <location>
        <begin position="72"/>
        <end position="115"/>
    </location>
</feature>
<dbReference type="InterPro" id="IPR000315">
    <property type="entry name" value="Znf_B-box"/>
</dbReference>
<keyword evidence="1" id="KW-0862">Zinc</keyword>